<evidence type="ECO:0000259" key="24">
    <source>
        <dbReference type="PROSITE" id="PS50102"/>
    </source>
</evidence>
<comment type="subcellular location">
    <subcellularLocation>
        <location evidence="2">Chromosome</location>
    </subcellularLocation>
    <subcellularLocation>
        <location evidence="1">Nucleus</location>
    </subcellularLocation>
</comment>
<evidence type="ECO:0000256" key="22">
    <source>
        <dbReference type="PROSITE-ProRule" id="PRU00176"/>
    </source>
</evidence>
<dbReference type="OrthoDB" id="10258585at2759"/>
<dbReference type="InterPro" id="IPR000504">
    <property type="entry name" value="RRM_dom"/>
</dbReference>
<keyword evidence="5" id="KW-1017">Isopeptide bond</keyword>
<keyword evidence="7" id="KW-0507">mRNA processing</keyword>
<evidence type="ECO:0000256" key="23">
    <source>
        <dbReference type="SAM" id="MobiDB-lite"/>
    </source>
</evidence>
<evidence type="ECO:0000256" key="11">
    <source>
        <dbReference type="ARBA" id="ARBA00022843"/>
    </source>
</evidence>
<evidence type="ECO:0000256" key="17">
    <source>
        <dbReference type="ARBA" id="ARBA00023187"/>
    </source>
</evidence>
<evidence type="ECO:0000256" key="7">
    <source>
        <dbReference type="ARBA" id="ARBA00022664"/>
    </source>
</evidence>
<feature type="compositionally biased region" description="Polar residues" evidence="23">
    <location>
        <begin position="26"/>
        <end position="35"/>
    </location>
</feature>
<evidence type="ECO:0000256" key="13">
    <source>
        <dbReference type="ARBA" id="ARBA00022990"/>
    </source>
</evidence>
<keyword evidence="8" id="KW-0747">Spliceosome</keyword>
<evidence type="ECO:0000256" key="8">
    <source>
        <dbReference type="ARBA" id="ARBA00022728"/>
    </source>
</evidence>
<evidence type="ECO:0000256" key="4">
    <source>
        <dbReference type="ARBA" id="ARBA00022454"/>
    </source>
</evidence>
<evidence type="ECO:0000256" key="19">
    <source>
        <dbReference type="ARBA" id="ARBA00023242"/>
    </source>
</evidence>
<dbReference type="GO" id="GO:0003723">
    <property type="term" value="F:RNA binding"/>
    <property type="evidence" value="ECO:0007669"/>
    <property type="project" value="UniProtKB-UniRule"/>
</dbReference>
<gene>
    <name evidence="25" type="ORF">CEUTPL_LOCUS3824</name>
</gene>
<keyword evidence="11" id="KW-0832">Ubl conjugation</keyword>
<keyword evidence="12 22" id="KW-0694">RNA-binding</keyword>
<dbReference type="Proteomes" id="UP001152799">
    <property type="component" value="Chromosome 13"/>
</dbReference>
<evidence type="ECO:0000256" key="16">
    <source>
        <dbReference type="ARBA" id="ARBA00023163"/>
    </source>
</evidence>
<keyword evidence="16" id="KW-0804">Transcription</keyword>
<evidence type="ECO:0000256" key="12">
    <source>
        <dbReference type="ARBA" id="ARBA00022884"/>
    </source>
</evidence>
<organism evidence="25 26">
    <name type="scientific">Ceutorhynchus assimilis</name>
    <name type="common">cabbage seed weevil</name>
    <dbReference type="NCBI Taxonomy" id="467358"/>
    <lineage>
        <taxon>Eukaryota</taxon>
        <taxon>Metazoa</taxon>
        <taxon>Ecdysozoa</taxon>
        <taxon>Arthropoda</taxon>
        <taxon>Hexapoda</taxon>
        <taxon>Insecta</taxon>
        <taxon>Pterygota</taxon>
        <taxon>Neoptera</taxon>
        <taxon>Endopterygota</taxon>
        <taxon>Coleoptera</taxon>
        <taxon>Polyphaga</taxon>
        <taxon>Cucujiformia</taxon>
        <taxon>Curculionidae</taxon>
        <taxon>Ceutorhynchinae</taxon>
        <taxon>Ceutorhynchus</taxon>
    </lineage>
</organism>
<evidence type="ECO:0000256" key="14">
    <source>
        <dbReference type="ARBA" id="ARBA00023015"/>
    </source>
</evidence>
<evidence type="ECO:0000256" key="3">
    <source>
        <dbReference type="ARBA" id="ARBA00007747"/>
    </source>
</evidence>
<dbReference type="InterPro" id="IPR034393">
    <property type="entry name" value="TatSF1-like"/>
</dbReference>
<keyword evidence="14" id="KW-0805">Transcription regulation</keyword>
<keyword evidence="6" id="KW-0597">Phosphoprotein</keyword>
<evidence type="ECO:0000256" key="15">
    <source>
        <dbReference type="ARBA" id="ARBA00023159"/>
    </source>
</evidence>
<dbReference type="EMBL" id="OU892289">
    <property type="protein sequence ID" value="CAG9763154.1"/>
    <property type="molecule type" value="Genomic_DNA"/>
</dbReference>
<evidence type="ECO:0000256" key="9">
    <source>
        <dbReference type="ARBA" id="ARBA00022737"/>
    </source>
</evidence>
<dbReference type="SMART" id="SM00360">
    <property type="entry name" value="RRM"/>
    <property type="match status" value="2"/>
</dbReference>
<keyword evidence="18" id="KW-0234">DNA repair</keyword>
<dbReference type="AlphaFoldDB" id="A0A9N9QL10"/>
<dbReference type="GO" id="GO:0005684">
    <property type="term" value="C:U2-type spliceosomal complex"/>
    <property type="evidence" value="ECO:0007669"/>
    <property type="project" value="UniProtKB-ARBA"/>
</dbReference>
<dbReference type="GO" id="GO:0006281">
    <property type="term" value="P:DNA repair"/>
    <property type="evidence" value="ECO:0007669"/>
    <property type="project" value="UniProtKB-KW"/>
</dbReference>
<comment type="subunit">
    <text evidence="20">Component of the 17S U2 SnRNP complex, a ribonucleoprotein complex that contains small nuclear RNA (snRNA) U2 and a number of specific proteins. Within the 17S U2 SnRNP complex, interacts (via UHM region) directly with SF3B1. Component of a complex which is at least composed of HTATSF1/Tat-SF1, the P-TEFb complex components CDK9 and CCNT1, RNA polymerase II, SUPT5H, and NCL/nucleolin. Interacts with GTF2F2/RAP30 and POLR2A. Interacts with TCERG1/CA150. Interacts with (poly-ADP-ribosylated) RPA1; promoting HTATSF1 recruitment to DNA damage sites. Interacts (when phosphorylated) with TOPBP1; promoting recruitment of TOPBP1 to DNA damage sites during S-phase.</text>
</comment>
<dbReference type="PANTHER" id="PTHR15608">
    <property type="entry name" value="SPLICING FACTOR U2AF-ASSOCIATED PROTEIN 2"/>
    <property type="match status" value="1"/>
</dbReference>
<dbReference type="PANTHER" id="PTHR15608:SF0">
    <property type="entry name" value="HIV TAT-SPECIFIC FACTOR 1"/>
    <property type="match status" value="1"/>
</dbReference>
<keyword evidence="17" id="KW-0508">mRNA splicing</keyword>
<dbReference type="FunFam" id="3.30.70.330:FF:000105">
    <property type="entry name" value="HIV Tat-specific factor 1 homolog"/>
    <property type="match status" value="1"/>
</dbReference>
<dbReference type="InterPro" id="IPR035979">
    <property type="entry name" value="RBD_domain_sf"/>
</dbReference>
<evidence type="ECO:0000256" key="10">
    <source>
        <dbReference type="ARBA" id="ARBA00022763"/>
    </source>
</evidence>
<sequence length="478" mass="55946">MEEGTSLVPKVIETDPIHEIIKPQEDSTISKSDPQNIHYEGENTPKANETDLINEVIEPQQEDSTSKLDPQNIHYKGEANETDLNKKVIEPQQEDATSNFDPQNIHYEGEIAIYTDKTTNFQYQWDKDKSEWVPTPKKTSYSFEDDTHVYTDSDGTKLFWDKEKHAWFPKLDEDFMVAYQMNYGFTKPEDPKPEIDPTLTKPIVAAEKRKASEPTWFEVDQNQNTNVYVANLPLDIEEQEFVDLMQKCGLVMRDVQTGKFKVKLYRDQGTGDLKGDALCTYIKIESVDLALSLLDGYEYKNKKIKVERAQFQLKGAYDPKLKPKMKKRKDKLKLKKQQEKLFDWRPEKKLDERAKHERIVIIRNLFDPKLFDKDVSLILEFQQDLREEAGKIGEVRKVTIYDRHPEGVAQISMAQPEEADQVVKMLNGRWFMKRQLTAEIWDGKTKFKIAETDSEINQRLEGWDKFLEEEEEEENDKN</sequence>
<dbReference type="SUPFAM" id="SSF54928">
    <property type="entry name" value="RNA-binding domain, RBD"/>
    <property type="match status" value="1"/>
</dbReference>
<name>A0A9N9QL10_9CUCU</name>
<keyword evidence="15" id="KW-0010">Activator</keyword>
<keyword evidence="10" id="KW-0227">DNA damage</keyword>
<dbReference type="GO" id="GO:0000398">
    <property type="term" value="P:mRNA splicing, via spliceosome"/>
    <property type="evidence" value="ECO:0007669"/>
    <property type="project" value="InterPro"/>
</dbReference>
<evidence type="ECO:0000256" key="1">
    <source>
        <dbReference type="ARBA" id="ARBA00004123"/>
    </source>
</evidence>
<feature type="domain" description="RRM" evidence="24">
    <location>
        <begin position="225"/>
        <end position="311"/>
    </location>
</feature>
<keyword evidence="19" id="KW-0539">Nucleus</keyword>
<evidence type="ECO:0000256" key="18">
    <source>
        <dbReference type="ARBA" id="ARBA00023204"/>
    </source>
</evidence>
<accession>A0A9N9QL10</accession>
<evidence type="ECO:0000313" key="26">
    <source>
        <dbReference type="Proteomes" id="UP001152799"/>
    </source>
</evidence>
<reference evidence="25" key="1">
    <citation type="submission" date="2022-01" db="EMBL/GenBank/DDBJ databases">
        <authorList>
            <person name="King R."/>
        </authorList>
    </citation>
    <scope>NUCLEOTIDE SEQUENCE</scope>
</reference>
<evidence type="ECO:0000256" key="5">
    <source>
        <dbReference type="ARBA" id="ARBA00022499"/>
    </source>
</evidence>
<evidence type="ECO:0000256" key="6">
    <source>
        <dbReference type="ARBA" id="ARBA00022553"/>
    </source>
</evidence>
<evidence type="ECO:0000256" key="20">
    <source>
        <dbReference type="ARBA" id="ARBA00062124"/>
    </source>
</evidence>
<dbReference type="GO" id="GO:0005694">
    <property type="term" value="C:chromosome"/>
    <property type="evidence" value="ECO:0007669"/>
    <property type="project" value="UniProtKB-SubCell"/>
</dbReference>
<dbReference type="FunFam" id="3.30.70.330:FF:000202">
    <property type="entry name" value="HIV Tat-specific factor 1"/>
    <property type="match status" value="1"/>
</dbReference>
<keyword evidence="13" id="KW-0007">Acetylation</keyword>
<evidence type="ECO:0000256" key="2">
    <source>
        <dbReference type="ARBA" id="ARBA00004286"/>
    </source>
</evidence>
<evidence type="ECO:0000256" key="21">
    <source>
        <dbReference type="ARBA" id="ARBA00073773"/>
    </source>
</evidence>
<protein>
    <recommendedName>
        <fullName evidence="21">17S U2 SnRNP complex component HTATSF1</fullName>
    </recommendedName>
</protein>
<dbReference type="InterPro" id="IPR034392">
    <property type="entry name" value="TatSF1-like_RRM1"/>
</dbReference>
<keyword evidence="4" id="KW-0158">Chromosome</keyword>
<dbReference type="CDD" id="cd12282">
    <property type="entry name" value="RRM2_TatSF1_like"/>
    <property type="match status" value="1"/>
</dbReference>
<dbReference type="PROSITE" id="PS50102">
    <property type="entry name" value="RRM"/>
    <property type="match status" value="2"/>
</dbReference>
<keyword evidence="26" id="KW-1185">Reference proteome</keyword>
<proteinExistence type="inferred from homology"/>
<dbReference type="Pfam" id="PF00076">
    <property type="entry name" value="RRM_1"/>
    <property type="match status" value="2"/>
</dbReference>
<dbReference type="GO" id="GO:0005686">
    <property type="term" value="C:U2 snRNP"/>
    <property type="evidence" value="ECO:0007669"/>
    <property type="project" value="TreeGrafter"/>
</dbReference>
<dbReference type="InterPro" id="IPR012677">
    <property type="entry name" value="Nucleotide-bd_a/b_plait_sf"/>
</dbReference>
<feature type="domain" description="RRM" evidence="24">
    <location>
        <begin position="358"/>
        <end position="443"/>
    </location>
</feature>
<evidence type="ECO:0000313" key="25">
    <source>
        <dbReference type="EMBL" id="CAG9763154.1"/>
    </source>
</evidence>
<feature type="region of interest" description="Disordered" evidence="23">
    <location>
        <begin position="23"/>
        <end position="48"/>
    </location>
</feature>
<keyword evidence="9" id="KW-0677">Repeat</keyword>
<comment type="similarity">
    <text evidence="3">Belongs to the HTATSF1 family.</text>
</comment>
<dbReference type="Gene3D" id="3.30.70.330">
    <property type="match status" value="2"/>
</dbReference>
<dbReference type="CDD" id="cd12281">
    <property type="entry name" value="RRM1_TatSF1_like"/>
    <property type="match status" value="1"/>
</dbReference>